<dbReference type="SUPFAM" id="SSF54909">
    <property type="entry name" value="Dimeric alpha+beta barrel"/>
    <property type="match status" value="1"/>
</dbReference>
<accession>B2J736</accession>
<dbReference type="PANTHER" id="PTHR41521">
    <property type="match status" value="1"/>
</dbReference>
<protein>
    <recommendedName>
        <fullName evidence="1">DUF1330 domain-containing protein</fullName>
    </recommendedName>
</protein>
<dbReference type="HOGENOM" id="CLU_145407_4_0_3"/>
<dbReference type="EMBL" id="CP001037">
    <property type="protein sequence ID" value="ACC79244.1"/>
    <property type="molecule type" value="Genomic_DNA"/>
</dbReference>
<dbReference type="RefSeq" id="WP_012407270.1">
    <property type="nucleotide sequence ID" value="NC_010628.1"/>
</dbReference>
<evidence type="ECO:0000313" key="3">
    <source>
        <dbReference type="Proteomes" id="UP000001191"/>
    </source>
</evidence>
<reference evidence="3" key="1">
    <citation type="submission" date="2008-04" db="EMBL/GenBank/DDBJ databases">
        <title>Complete sequence of chromosome of Nostoc punctiforme ATCC 29133.</title>
        <authorList>
            <consortium name="US DOE Joint Genome Institute"/>
            <person name="Copeland A."/>
            <person name="Lucas S."/>
            <person name="Lapidus A."/>
            <person name="Glavina del Rio T."/>
            <person name="Dalin E."/>
            <person name="Tice H."/>
            <person name="Pitluck S."/>
            <person name="Chain P."/>
            <person name="Malfatti S."/>
            <person name="Shin M."/>
            <person name="Vergez L."/>
            <person name="Schmutz J."/>
            <person name="Larimer F."/>
            <person name="Land M."/>
            <person name="Hauser L."/>
            <person name="Kyrpides N."/>
            <person name="Kim E."/>
            <person name="Meeks J.C."/>
            <person name="Elhai J."/>
            <person name="Campbell E.L."/>
            <person name="Thiel T."/>
            <person name="Longmire J."/>
            <person name="Potts M."/>
            <person name="Atlas R."/>
        </authorList>
    </citation>
    <scope>NUCLEOTIDE SEQUENCE [LARGE SCALE GENOMIC DNA]</scope>
    <source>
        <strain evidence="3">ATCC 29133 / PCC 73102</strain>
    </source>
</reference>
<dbReference type="KEGG" id="npu:Npun_R0465"/>
<gene>
    <name evidence="2" type="ordered locus">Npun_R0465</name>
</gene>
<evidence type="ECO:0000313" key="2">
    <source>
        <dbReference type="EMBL" id="ACC79244.1"/>
    </source>
</evidence>
<dbReference type="OrthoDB" id="9806380at2"/>
<dbReference type="Pfam" id="PF07045">
    <property type="entry name" value="DUF1330"/>
    <property type="match status" value="1"/>
</dbReference>
<dbReference type="Proteomes" id="UP000001191">
    <property type="component" value="Chromosome"/>
</dbReference>
<feature type="domain" description="DUF1330" evidence="1">
    <location>
        <begin position="3"/>
        <end position="94"/>
    </location>
</feature>
<dbReference type="eggNOG" id="COG5470">
    <property type="taxonomic scope" value="Bacteria"/>
</dbReference>
<dbReference type="InterPro" id="IPR011008">
    <property type="entry name" value="Dimeric_a/b-barrel"/>
</dbReference>
<dbReference type="STRING" id="63737.Npun_R0465"/>
<sequence>MAVYLIADVKVTDDAWISDYATNVHDIVHNHGGKYLSRSGNITTIEGEELGTTLLALLEFPSAEAVQAFVNDPAYAKYRQARQAGSISRFHIIDDTDAAGTIPYLPKG</sequence>
<proteinExistence type="predicted"/>
<name>B2J736_NOSP7</name>
<dbReference type="AlphaFoldDB" id="B2J736"/>
<organism evidence="2 3">
    <name type="scientific">Nostoc punctiforme (strain ATCC 29133 / PCC 73102)</name>
    <dbReference type="NCBI Taxonomy" id="63737"/>
    <lineage>
        <taxon>Bacteria</taxon>
        <taxon>Bacillati</taxon>
        <taxon>Cyanobacteriota</taxon>
        <taxon>Cyanophyceae</taxon>
        <taxon>Nostocales</taxon>
        <taxon>Nostocaceae</taxon>
        <taxon>Nostoc</taxon>
    </lineage>
</organism>
<dbReference type="EnsemblBacteria" id="ACC79244">
    <property type="protein sequence ID" value="ACC79244"/>
    <property type="gene ID" value="Npun_R0465"/>
</dbReference>
<dbReference type="InterPro" id="IPR010753">
    <property type="entry name" value="DUF1330"/>
</dbReference>
<evidence type="ECO:0000259" key="1">
    <source>
        <dbReference type="Pfam" id="PF07045"/>
    </source>
</evidence>
<dbReference type="PANTHER" id="PTHR41521:SF4">
    <property type="entry name" value="BLR0684 PROTEIN"/>
    <property type="match status" value="1"/>
</dbReference>
<reference evidence="2 3" key="2">
    <citation type="journal article" date="2013" name="Plant Physiol.">
        <title>A Nostoc punctiforme Sugar Transporter Necessary to Establish a Cyanobacterium-Plant Symbiosis.</title>
        <authorList>
            <person name="Ekman M."/>
            <person name="Picossi S."/>
            <person name="Campbell E.L."/>
            <person name="Meeks J.C."/>
            <person name="Flores E."/>
        </authorList>
    </citation>
    <scope>NUCLEOTIDE SEQUENCE [LARGE SCALE GENOMIC DNA]</scope>
    <source>
        <strain evidence="3">ATCC 29133 / PCC 73102</strain>
    </source>
</reference>
<dbReference type="Gene3D" id="3.30.70.100">
    <property type="match status" value="1"/>
</dbReference>
<keyword evidence="3" id="KW-1185">Reference proteome</keyword>